<dbReference type="OrthoDB" id="9787572at2"/>
<dbReference type="FunFam" id="3.40.50.1000:FF:000067">
    <property type="entry name" value="HAD phosphatase, family IIIA"/>
    <property type="match status" value="1"/>
</dbReference>
<protein>
    <submittedName>
        <fullName evidence="3">Hydrolase, HAD subfamily IIIA</fullName>
    </submittedName>
    <submittedName>
        <fullName evidence="2">YqeG family HAD IIIA-type phosphatase</fullName>
    </submittedName>
</protein>
<dbReference type="RefSeq" id="WP_042738536.1">
    <property type="nucleotide sequence ID" value="NZ_BKAX01000003.1"/>
</dbReference>
<dbReference type="GO" id="GO:0008962">
    <property type="term" value="F:phosphatidylglycerophosphatase activity"/>
    <property type="evidence" value="ECO:0007669"/>
    <property type="project" value="InterPro"/>
</dbReference>
<evidence type="ECO:0000313" key="2">
    <source>
        <dbReference type="EMBL" id="RIL44925.1"/>
    </source>
</evidence>
<dbReference type="InterPro" id="IPR006549">
    <property type="entry name" value="HAD-SF_hydro_IIIA"/>
</dbReference>
<accession>A0A0D0SHA1</accession>
<dbReference type="PANTHER" id="PTHR19288">
    <property type="entry name" value="4-NITROPHENYLPHOSPHATASE-RELATED"/>
    <property type="match status" value="1"/>
</dbReference>
<reference evidence="1 6" key="3">
    <citation type="submission" date="2019-07" db="EMBL/GenBank/DDBJ databases">
        <title>Whole genome shotgun sequence of Staphylococcus gallinarum NBRC 109767.</title>
        <authorList>
            <person name="Hosoyama A."/>
            <person name="Uohara A."/>
            <person name="Ohji S."/>
            <person name="Ichikawa N."/>
        </authorList>
    </citation>
    <scope>NUCLEOTIDE SEQUENCE [LARGE SCALE GENOMIC DNA]</scope>
    <source>
        <strain evidence="1 6">NBRC 109767</strain>
    </source>
</reference>
<dbReference type="InterPro" id="IPR010021">
    <property type="entry name" value="PGPP1/Gep4"/>
</dbReference>
<keyword evidence="6" id="KW-1185">Reference proteome</keyword>
<dbReference type="Proteomes" id="UP000283576">
    <property type="component" value="Unassembled WGS sequence"/>
</dbReference>
<organism evidence="2 5">
    <name type="scientific">Staphylococcus gallinarum</name>
    <dbReference type="NCBI Taxonomy" id="1293"/>
    <lineage>
        <taxon>Bacteria</taxon>
        <taxon>Bacillati</taxon>
        <taxon>Bacillota</taxon>
        <taxon>Bacilli</taxon>
        <taxon>Bacillales</taxon>
        <taxon>Staphylococcaceae</taxon>
        <taxon>Staphylococcus</taxon>
    </lineage>
</organism>
<evidence type="ECO:0000313" key="5">
    <source>
        <dbReference type="Proteomes" id="UP000283576"/>
    </source>
</evidence>
<dbReference type="STRING" id="1293.SH09_05045"/>
<dbReference type="NCBIfam" id="TIGR01662">
    <property type="entry name" value="HAD-SF-IIIA"/>
    <property type="match status" value="1"/>
</dbReference>
<name>A0A0D0SHA1_STAGA</name>
<evidence type="ECO:0000313" key="3">
    <source>
        <dbReference type="EMBL" id="SUM33333.1"/>
    </source>
</evidence>
<proteinExistence type="predicted"/>
<evidence type="ECO:0000313" key="6">
    <source>
        <dbReference type="Proteomes" id="UP000321057"/>
    </source>
</evidence>
<dbReference type="PANTHER" id="PTHR19288:SF25">
    <property type="entry name" value="PHOSPHATIDYLGLYCEROPHOSPHATASE GEP4, MITOCHONDRIAL"/>
    <property type="match status" value="1"/>
</dbReference>
<reference evidence="2 5" key="1">
    <citation type="journal article" date="2016" name="Front. Microbiol.">
        <title>Comprehensive Phylogenetic Analysis of Bovine Non-aureus Staphylococci Species Based on Whole-Genome Sequencing.</title>
        <authorList>
            <person name="Naushad S."/>
            <person name="Barkema H.W."/>
            <person name="Luby C."/>
            <person name="Condas L.A."/>
            <person name="Nobrega D.B."/>
            <person name="Carson D.A."/>
            <person name="De Buck J."/>
        </authorList>
    </citation>
    <scope>NUCLEOTIDE SEQUENCE [LARGE SCALE GENOMIC DNA]</scope>
    <source>
        <strain evidence="2 5">SNUC 1388</strain>
    </source>
</reference>
<evidence type="ECO:0000313" key="4">
    <source>
        <dbReference type="Proteomes" id="UP000255277"/>
    </source>
</evidence>
<dbReference type="GO" id="GO:0005737">
    <property type="term" value="C:cytoplasm"/>
    <property type="evidence" value="ECO:0007669"/>
    <property type="project" value="TreeGrafter"/>
</dbReference>
<dbReference type="Proteomes" id="UP000255277">
    <property type="component" value="Unassembled WGS sequence"/>
</dbReference>
<dbReference type="GeneID" id="93845059"/>
<dbReference type="Pfam" id="PF00702">
    <property type="entry name" value="Hydrolase"/>
    <property type="match status" value="1"/>
</dbReference>
<dbReference type="EMBL" id="UHDK01000001">
    <property type="protein sequence ID" value="SUM33333.1"/>
    <property type="molecule type" value="Genomic_DNA"/>
</dbReference>
<evidence type="ECO:0000313" key="1">
    <source>
        <dbReference type="EMBL" id="GEQ05283.1"/>
    </source>
</evidence>
<dbReference type="NCBIfam" id="TIGR01668">
    <property type="entry name" value="YqeG_hyp_ppase"/>
    <property type="match status" value="1"/>
</dbReference>
<dbReference type="InterPro" id="IPR036412">
    <property type="entry name" value="HAD-like_sf"/>
</dbReference>
<reference evidence="3 4" key="2">
    <citation type="submission" date="2018-06" db="EMBL/GenBank/DDBJ databases">
        <authorList>
            <consortium name="Pathogen Informatics"/>
            <person name="Doyle S."/>
        </authorList>
    </citation>
    <scope>NUCLEOTIDE SEQUENCE [LARGE SCALE GENOMIC DNA]</scope>
    <source>
        <strain evidence="3 4">NCTC12195</strain>
    </source>
</reference>
<sequence length="175" mass="20146">MGMIKKYFMPNEYVQSIFQIDIQKLADSGMKGIITDLDNTLVGWDEAEPTDAVKKWFKDVNEAGMTITIVSNNNERRVASFSKSLEVDYIFKARKPRGRAFNQAAQSMQLDPAEIVVIGDQMMTDVFGGNRRGLFTIMVVPVKHTDGFITKFNRLVERRLLQHFRKKGYITWEEN</sequence>
<dbReference type="EMBL" id="BKAX01000003">
    <property type="protein sequence ID" value="GEQ05283.1"/>
    <property type="molecule type" value="Genomic_DNA"/>
</dbReference>
<dbReference type="InterPro" id="IPR023214">
    <property type="entry name" value="HAD_sf"/>
</dbReference>
<keyword evidence="3" id="KW-0378">Hydrolase</keyword>
<dbReference type="Gene3D" id="3.40.50.1000">
    <property type="entry name" value="HAD superfamily/HAD-like"/>
    <property type="match status" value="1"/>
</dbReference>
<dbReference type="AlphaFoldDB" id="A0A0D0SHA1"/>
<dbReference type="SUPFAM" id="SSF56784">
    <property type="entry name" value="HAD-like"/>
    <property type="match status" value="1"/>
</dbReference>
<dbReference type="EMBL" id="QXRZ01000001">
    <property type="protein sequence ID" value="RIL44925.1"/>
    <property type="molecule type" value="Genomic_DNA"/>
</dbReference>
<dbReference type="CDD" id="cd16416">
    <property type="entry name" value="HAD_BsYqeG-like"/>
    <property type="match status" value="1"/>
</dbReference>
<dbReference type="Proteomes" id="UP000321057">
    <property type="component" value="Unassembled WGS sequence"/>
</dbReference>
<gene>
    <name evidence="2" type="ORF">BUZ01_02790</name>
    <name evidence="3" type="ORF">NCTC12195_02790</name>
    <name evidence="1" type="ORF">SGA02_11110</name>
</gene>